<dbReference type="EMBL" id="CP024785">
    <property type="protein sequence ID" value="AUB34535.1"/>
    <property type="molecule type" value="Genomic_DNA"/>
</dbReference>
<organism evidence="1 2">
    <name type="scientific">Nostoc flagelliforme CCNUN1</name>
    <dbReference type="NCBI Taxonomy" id="2038116"/>
    <lineage>
        <taxon>Bacteria</taxon>
        <taxon>Bacillati</taxon>
        <taxon>Cyanobacteriota</taxon>
        <taxon>Cyanophyceae</taxon>
        <taxon>Nostocales</taxon>
        <taxon>Nostocaceae</taxon>
        <taxon>Nostoc</taxon>
    </lineage>
</organism>
<dbReference type="KEGG" id="nfl:COO91_00360"/>
<evidence type="ECO:0000313" key="1">
    <source>
        <dbReference type="EMBL" id="AUB34535.1"/>
    </source>
</evidence>
<evidence type="ECO:0000313" key="2">
    <source>
        <dbReference type="Proteomes" id="UP000232003"/>
    </source>
</evidence>
<sequence length="40" mass="4582">MPKNRKSWCSNGFSHSPKFTLNYHPALKTLFLCDRAKSGL</sequence>
<accession>A0A2K8SI60</accession>
<gene>
    <name evidence="1" type="ORF">COO91_00360</name>
</gene>
<name>A0A2K8SI60_9NOSO</name>
<keyword evidence="2" id="KW-1185">Reference proteome</keyword>
<dbReference type="AlphaFoldDB" id="A0A2K8SI60"/>
<reference evidence="1 2" key="1">
    <citation type="submission" date="2017-11" db="EMBL/GenBank/DDBJ databases">
        <title>Complete genome of a free-living desiccation-tolerant cyanobacterium and its photosynthetic adaptation to extreme terrestrial habitat.</title>
        <authorList>
            <person name="Shang J."/>
        </authorList>
    </citation>
    <scope>NUCLEOTIDE SEQUENCE [LARGE SCALE GENOMIC DNA]</scope>
    <source>
        <strain evidence="1 2">CCNUN1</strain>
    </source>
</reference>
<proteinExistence type="predicted"/>
<protein>
    <submittedName>
        <fullName evidence="1">Uncharacterized protein</fullName>
    </submittedName>
</protein>
<dbReference type="Proteomes" id="UP000232003">
    <property type="component" value="Chromosome"/>
</dbReference>